<evidence type="ECO:0000256" key="4">
    <source>
        <dbReference type="ARBA" id="ARBA00022490"/>
    </source>
</evidence>
<evidence type="ECO:0000313" key="15">
    <source>
        <dbReference type="EMBL" id="CAE8600585.1"/>
    </source>
</evidence>
<dbReference type="SUPFAM" id="SSF51735">
    <property type="entry name" value="NAD(P)-binding Rossmann-fold domains"/>
    <property type="match status" value="1"/>
</dbReference>
<dbReference type="HAMAP" id="MF_01925">
    <property type="entry name" value="P5C_reductase"/>
    <property type="match status" value="1"/>
</dbReference>
<dbReference type="Gene3D" id="1.10.3730.10">
    <property type="entry name" value="ProC C-terminal domain-like"/>
    <property type="match status" value="1"/>
</dbReference>
<dbReference type="Pfam" id="PF14748">
    <property type="entry name" value="P5CR_dimer"/>
    <property type="match status" value="1"/>
</dbReference>
<proteinExistence type="inferred from homology"/>
<evidence type="ECO:0000313" key="18">
    <source>
        <dbReference type="Proteomes" id="UP000626109"/>
    </source>
</evidence>
<dbReference type="EMBL" id="CAJNNW010036246">
    <property type="protein sequence ID" value="CAE8732864.1"/>
    <property type="molecule type" value="Genomic_DNA"/>
</dbReference>
<dbReference type="InterPro" id="IPR028939">
    <property type="entry name" value="P5C_Rdtase_cat_N"/>
</dbReference>
<accession>A0A813LLN5</accession>
<comment type="similarity">
    <text evidence="2 11">Belongs to the pyrroline-5-carboxylate reductase family.</text>
</comment>
<comment type="pathway">
    <text evidence="11">Amino-acid biosynthesis; L-proline biosynthesis; L-proline from L-glutamate 5-semialdehyde: step 1/1.</text>
</comment>
<keyword evidence="8 11" id="KW-0560">Oxidoreductase</keyword>
<organism evidence="17 18">
    <name type="scientific">Polarella glacialis</name>
    <name type="common">Dinoflagellate</name>
    <dbReference type="NCBI Taxonomy" id="89957"/>
    <lineage>
        <taxon>Eukaryota</taxon>
        <taxon>Sar</taxon>
        <taxon>Alveolata</taxon>
        <taxon>Dinophyceae</taxon>
        <taxon>Suessiales</taxon>
        <taxon>Suessiaceae</taxon>
        <taxon>Polarella</taxon>
    </lineage>
</organism>
<dbReference type="EMBL" id="CAJNNV010012283">
    <property type="protein sequence ID" value="CAE8600591.1"/>
    <property type="molecule type" value="Genomic_DNA"/>
</dbReference>
<dbReference type="OMA" id="MMLNTPV"/>
<evidence type="ECO:0000256" key="7">
    <source>
        <dbReference type="ARBA" id="ARBA00022857"/>
    </source>
</evidence>
<evidence type="ECO:0000256" key="11">
    <source>
        <dbReference type="RuleBase" id="RU003903"/>
    </source>
</evidence>
<evidence type="ECO:0000313" key="16">
    <source>
        <dbReference type="EMBL" id="CAE8600591.1"/>
    </source>
</evidence>
<evidence type="ECO:0000256" key="9">
    <source>
        <dbReference type="ARBA" id="ARBA00050547"/>
    </source>
</evidence>
<dbReference type="InterPro" id="IPR008927">
    <property type="entry name" value="6-PGluconate_DH-like_C_sf"/>
</dbReference>
<dbReference type="EMBL" id="CAJNNV010012283">
    <property type="protein sequence ID" value="CAE8600585.1"/>
    <property type="molecule type" value="Genomic_DNA"/>
</dbReference>
<evidence type="ECO:0000313" key="19">
    <source>
        <dbReference type="Proteomes" id="UP000654075"/>
    </source>
</evidence>
<comment type="subcellular location">
    <subcellularLocation>
        <location evidence="1">Cytoplasm</location>
    </subcellularLocation>
</comment>
<evidence type="ECO:0000256" key="12">
    <source>
        <dbReference type="SAM" id="MobiDB-lite"/>
    </source>
</evidence>
<dbReference type="FunFam" id="3.40.50.720:FF:000190">
    <property type="entry name" value="Pyrroline-5-carboxylate reductase"/>
    <property type="match status" value="1"/>
</dbReference>
<dbReference type="Pfam" id="PF03807">
    <property type="entry name" value="F420_oxidored"/>
    <property type="match status" value="1"/>
</dbReference>
<dbReference type="InterPro" id="IPR029036">
    <property type="entry name" value="P5CR_dimer"/>
</dbReference>
<dbReference type="FunFam" id="1.10.3730.10:FF:000001">
    <property type="entry name" value="Pyrroline-5-carboxylate reductase"/>
    <property type="match status" value="1"/>
</dbReference>
<sequence>MSAPNLIFKALGKIRCAQGYAAAASPTSGVRQGSAAAANGAARHINGNHGFHSMYADPSKNGHAVNASMHHPVNGMPAEGVLDPMPFPMNSAASEAAPAPEAPQLAPAAQRKELRELRLGFVGWGSMAQAISLGLLQKEVTIPEGLMVSGRRQEVLDMAEKEGIATSLSNQAVAEWADIVVVAVKPQVVSTVMPDITRVWTKDKILVSVCAGVTIDTFLDTLGQDAKVVRTMPNTPCLVGEAATAYAGSSQCEDWELDLVGSMFSAVGNATHRVPEHLLNTVTGVSGSGPAYVYMMIQALSDAGVHGGLPRSMAISLATQTVLGAAKMVQESGKHPIVLRDSVTSPAGTTIAGVRVLEELGFSAAVMGAVQAAKTRSEELSQTSPVGGASKSRPRSRVRGRRGN</sequence>
<dbReference type="InterPro" id="IPR000304">
    <property type="entry name" value="Pyrroline-COOH_reductase"/>
</dbReference>
<comment type="catalytic activity">
    <reaction evidence="9">
        <text>L-proline + NAD(+) = (S)-1-pyrroline-5-carboxylate + NADH + 2 H(+)</text>
        <dbReference type="Rhea" id="RHEA:14105"/>
        <dbReference type="ChEBI" id="CHEBI:15378"/>
        <dbReference type="ChEBI" id="CHEBI:17388"/>
        <dbReference type="ChEBI" id="CHEBI:57540"/>
        <dbReference type="ChEBI" id="CHEBI:57945"/>
        <dbReference type="ChEBI" id="CHEBI:60039"/>
        <dbReference type="EC" id="1.5.1.2"/>
    </reaction>
</comment>
<dbReference type="GO" id="GO:0005737">
    <property type="term" value="C:cytoplasm"/>
    <property type="evidence" value="ECO:0007669"/>
    <property type="project" value="UniProtKB-SubCell"/>
</dbReference>
<evidence type="ECO:0000259" key="13">
    <source>
        <dbReference type="Pfam" id="PF03807"/>
    </source>
</evidence>
<evidence type="ECO:0000256" key="8">
    <source>
        <dbReference type="ARBA" id="ARBA00023002"/>
    </source>
</evidence>
<feature type="domain" description="Pyrroline-5-carboxylate reductase dimerisation" evidence="14">
    <location>
        <begin position="276"/>
        <end position="380"/>
    </location>
</feature>
<feature type="compositionally biased region" description="Basic residues" evidence="12">
    <location>
        <begin position="392"/>
        <end position="404"/>
    </location>
</feature>
<dbReference type="UniPathway" id="UPA00098">
    <property type="reaction ID" value="UER00361"/>
</dbReference>
<dbReference type="OrthoDB" id="10263291at2759"/>
<dbReference type="PROSITE" id="PS00521">
    <property type="entry name" value="P5CR"/>
    <property type="match status" value="1"/>
</dbReference>
<evidence type="ECO:0000256" key="5">
    <source>
        <dbReference type="ARBA" id="ARBA00022605"/>
    </source>
</evidence>
<dbReference type="SUPFAM" id="SSF48179">
    <property type="entry name" value="6-phosphogluconate dehydrogenase C-terminal domain-like"/>
    <property type="match status" value="1"/>
</dbReference>
<name>A0A813LLN5_POLGL</name>
<comment type="caution">
    <text evidence="17">The sequence shown here is derived from an EMBL/GenBank/DDBJ whole genome shotgun (WGS) entry which is preliminary data.</text>
</comment>
<keyword evidence="4" id="KW-0963">Cytoplasm</keyword>
<protein>
    <recommendedName>
        <fullName evidence="3 11">Pyrroline-5-carboxylate reductase</fullName>
        <ecNumber evidence="11">1.5.1.2</ecNumber>
    </recommendedName>
</protein>
<dbReference type="Gene3D" id="3.40.50.720">
    <property type="entry name" value="NAD(P)-binding Rossmann-like Domain"/>
    <property type="match status" value="1"/>
</dbReference>
<keyword evidence="7 11" id="KW-0521">NADP</keyword>
<gene>
    <name evidence="15" type="ORF">PGLA1383_LOCUS18900</name>
    <name evidence="16" type="ORF">PGLA1383_LOCUS18906</name>
    <name evidence="17" type="ORF">PGLA2088_LOCUS46583</name>
</gene>
<dbReference type="NCBIfam" id="TIGR00112">
    <property type="entry name" value="proC"/>
    <property type="match status" value="1"/>
</dbReference>
<keyword evidence="19" id="KW-1185">Reference proteome</keyword>
<evidence type="ECO:0000256" key="6">
    <source>
        <dbReference type="ARBA" id="ARBA00022650"/>
    </source>
</evidence>
<dbReference type="EC" id="1.5.1.2" evidence="11"/>
<evidence type="ECO:0000259" key="14">
    <source>
        <dbReference type="Pfam" id="PF14748"/>
    </source>
</evidence>
<dbReference type="InterPro" id="IPR053790">
    <property type="entry name" value="P5CR-like_CS"/>
</dbReference>
<evidence type="ECO:0000256" key="2">
    <source>
        <dbReference type="ARBA" id="ARBA00005525"/>
    </source>
</evidence>
<comment type="catalytic activity">
    <reaction evidence="10 11">
        <text>L-proline + NADP(+) = (S)-1-pyrroline-5-carboxylate + NADPH + 2 H(+)</text>
        <dbReference type="Rhea" id="RHEA:14109"/>
        <dbReference type="ChEBI" id="CHEBI:15378"/>
        <dbReference type="ChEBI" id="CHEBI:17388"/>
        <dbReference type="ChEBI" id="CHEBI:57783"/>
        <dbReference type="ChEBI" id="CHEBI:58349"/>
        <dbReference type="ChEBI" id="CHEBI:60039"/>
        <dbReference type="EC" id="1.5.1.2"/>
    </reaction>
</comment>
<dbReference type="PANTHER" id="PTHR11645:SF0">
    <property type="entry name" value="PYRROLINE-5-CARBOXYLATE REDUCTASE 3"/>
    <property type="match status" value="1"/>
</dbReference>
<dbReference type="InterPro" id="IPR036291">
    <property type="entry name" value="NAD(P)-bd_dom_sf"/>
</dbReference>
<reference evidence="17" key="1">
    <citation type="submission" date="2021-02" db="EMBL/GenBank/DDBJ databases">
        <authorList>
            <person name="Dougan E. K."/>
            <person name="Rhodes N."/>
            <person name="Thang M."/>
            <person name="Chan C."/>
        </authorList>
    </citation>
    <scope>NUCLEOTIDE SEQUENCE</scope>
</reference>
<keyword evidence="6 11" id="KW-0641">Proline biosynthesis</keyword>
<dbReference type="Proteomes" id="UP000654075">
    <property type="component" value="Unassembled WGS sequence"/>
</dbReference>
<dbReference type="GO" id="GO:0004735">
    <property type="term" value="F:pyrroline-5-carboxylate reductase activity"/>
    <property type="evidence" value="ECO:0007669"/>
    <property type="project" value="UniProtKB-EC"/>
</dbReference>
<dbReference type="GO" id="GO:0055129">
    <property type="term" value="P:L-proline biosynthetic process"/>
    <property type="evidence" value="ECO:0007669"/>
    <property type="project" value="UniProtKB-UniPathway"/>
</dbReference>
<feature type="domain" description="Pyrroline-5-carboxylate reductase catalytic N-terminal" evidence="13">
    <location>
        <begin position="118"/>
        <end position="212"/>
    </location>
</feature>
<dbReference type="PANTHER" id="PTHR11645">
    <property type="entry name" value="PYRROLINE-5-CARBOXYLATE REDUCTASE"/>
    <property type="match status" value="1"/>
</dbReference>
<feature type="region of interest" description="Disordered" evidence="12">
    <location>
        <begin position="375"/>
        <end position="404"/>
    </location>
</feature>
<evidence type="ECO:0000256" key="10">
    <source>
        <dbReference type="ARBA" id="ARBA00052690"/>
    </source>
</evidence>
<evidence type="ECO:0000256" key="1">
    <source>
        <dbReference type="ARBA" id="ARBA00004496"/>
    </source>
</evidence>
<keyword evidence="5 11" id="KW-0028">Amino-acid biosynthesis</keyword>
<dbReference type="AlphaFoldDB" id="A0A813LLN5"/>
<feature type="region of interest" description="Disordered" evidence="12">
    <location>
        <begin position="89"/>
        <end position="109"/>
    </location>
</feature>
<feature type="compositionally biased region" description="Low complexity" evidence="12">
    <location>
        <begin position="91"/>
        <end position="109"/>
    </location>
</feature>
<dbReference type="Proteomes" id="UP000626109">
    <property type="component" value="Unassembled WGS sequence"/>
</dbReference>
<evidence type="ECO:0000313" key="17">
    <source>
        <dbReference type="EMBL" id="CAE8732864.1"/>
    </source>
</evidence>
<evidence type="ECO:0000256" key="3">
    <source>
        <dbReference type="ARBA" id="ARBA00021413"/>
    </source>
</evidence>